<accession>A0ACB8CV00</accession>
<proteinExistence type="predicted"/>
<comment type="caution">
    <text evidence="1">The sequence shown here is derived from an EMBL/GenBank/DDBJ whole genome shotgun (WGS) entry which is preliminary data.</text>
</comment>
<organism evidence="1 2">
    <name type="scientific">Dermacentor silvarum</name>
    <name type="common">Tick</name>
    <dbReference type="NCBI Taxonomy" id="543639"/>
    <lineage>
        <taxon>Eukaryota</taxon>
        <taxon>Metazoa</taxon>
        <taxon>Ecdysozoa</taxon>
        <taxon>Arthropoda</taxon>
        <taxon>Chelicerata</taxon>
        <taxon>Arachnida</taxon>
        <taxon>Acari</taxon>
        <taxon>Parasitiformes</taxon>
        <taxon>Ixodida</taxon>
        <taxon>Ixodoidea</taxon>
        <taxon>Ixodidae</taxon>
        <taxon>Rhipicephalinae</taxon>
        <taxon>Dermacentor</taxon>
    </lineage>
</organism>
<name>A0ACB8CV00_DERSI</name>
<evidence type="ECO:0000313" key="2">
    <source>
        <dbReference type="Proteomes" id="UP000821865"/>
    </source>
</evidence>
<dbReference type="Proteomes" id="UP000821865">
    <property type="component" value="Chromosome 4"/>
</dbReference>
<keyword evidence="2" id="KW-1185">Reference proteome</keyword>
<dbReference type="EMBL" id="CM023473">
    <property type="protein sequence ID" value="KAH7952967.1"/>
    <property type="molecule type" value="Genomic_DNA"/>
</dbReference>
<evidence type="ECO:0000313" key="1">
    <source>
        <dbReference type="EMBL" id="KAH7952967.1"/>
    </source>
</evidence>
<gene>
    <name evidence="1" type="ORF">HPB49_002991</name>
</gene>
<sequence length="323" mass="34795">MVLMHTGGGNLSYSLPAGGGLFGVDTHTGVVHTLALLDREAQAQHEFVVFVTDGQNQADSCLVLVWLLDANDQSPEFDDSCRGLSVPENGPPEVHAMVAWDRDEGSNARLLYSIAAGNVGDKFRLEPRTGRLLTSTPLDRESVSEYRLTVLATDQGSPARTGSCTLVVTVVDENDEPPRFEQAVYSASVAEDAAPNTTVLAVRAHDPDLGLGGRVSYSLANETAALFRIDSDTGVLTTTGLFDREKRASYTFEVLASDNGRYQAHWAHARVQVTVVDVNDNSPRFLEFPYVAHISPHAPLGSQVALVQAHDGDDGPNADVFYT</sequence>
<reference evidence="1" key="1">
    <citation type="submission" date="2020-05" db="EMBL/GenBank/DDBJ databases">
        <title>Large-scale comparative analyses of tick genomes elucidate their genetic diversity and vector capacities.</title>
        <authorList>
            <person name="Jia N."/>
            <person name="Wang J."/>
            <person name="Shi W."/>
            <person name="Du L."/>
            <person name="Sun Y."/>
            <person name="Zhan W."/>
            <person name="Jiang J."/>
            <person name="Wang Q."/>
            <person name="Zhang B."/>
            <person name="Ji P."/>
            <person name="Sakyi L.B."/>
            <person name="Cui X."/>
            <person name="Yuan T."/>
            <person name="Jiang B."/>
            <person name="Yang W."/>
            <person name="Lam T.T.-Y."/>
            <person name="Chang Q."/>
            <person name="Ding S."/>
            <person name="Wang X."/>
            <person name="Zhu J."/>
            <person name="Ruan X."/>
            <person name="Zhao L."/>
            <person name="Wei J."/>
            <person name="Que T."/>
            <person name="Du C."/>
            <person name="Cheng J."/>
            <person name="Dai P."/>
            <person name="Han X."/>
            <person name="Huang E."/>
            <person name="Gao Y."/>
            <person name="Liu J."/>
            <person name="Shao H."/>
            <person name="Ye R."/>
            <person name="Li L."/>
            <person name="Wei W."/>
            <person name="Wang X."/>
            <person name="Wang C."/>
            <person name="Yang T."/>
            <person name="Huo Q."/>
            <person name="Li W."/>
            <person name="Guo W."/>
            <person name="Chen H."/>
            <person name="Zhou L."/>
            <person name="Ni X."/>
            <person name="Tian J."/>
            <person name="Zhou Y."/>
            <person name="Sheng Y."/>
            <person name="Liu T."/>
            <person name="Pan Y."/>
            <person name="Xia L."/>
            <person name="Li J."/>
            <person name="Zhao F."/>
            <person name="Cao W."/>
        </authorList>
    </citation>
    <scope>NUCLEOTIDE SEQUENCE</scope>
    <source>
        <strain evidence="1">Dsil-2018</strain>
    </source>
</reference>
<protein>
    <submittedName>
        <fullName evidence="1">Uncharacterized protein</fullName>
    </submittedName>
</protein>